<dbReference type="Proteomes" id="UP000006462">
    <property type="component" value="Unassembled WGS sequence"/>
</dbReference>
<dbReference type="EMBL" id="ADFP01000121">
    <property type="protein sequence ID" value="EFB89774.1"/>
    <property type="molecule type" value="Genomic_DNA"/>
</dbReference>
<organism evidence="2 3">
    <name type="scientific">Pyramidobacter piscolens W5455</name>
    <dbReference type="NCBI Taxonomy" id="352165"/>
    <lineage>
        <taxon>Bacteria</taxon>
        <taxon>Thermotogati</taxon>
        <taxon>Synergistota</taxon>
        <taxon>Synergistia</taxon>
        <taxon>Synergistales</taxon>
        <taxon>Dethiosulfovibrionaceae</taxon>
        <taxon>Pyramidobacter</taxon>
    </lineage>
</organism>
<evidence type="ECO:0008006" key="4">
    <source>
        <dbReference type="Google" id="ProtNLM"/>
    </source>
</evidence>
<evidence type="ECO:0000256" key="1">
    <source>
        <dbReference type="SAM" id="Coils"/>
    </source>
</evidence>
<name>A0ABM9ZSB9_9BACT</name>
<evidence type="ECO:0000313" key="3">
    <source>
        <dbReference type="Proteomes" id="UP000006462"/>
    </source>
</evidence>
<sequence length="92" mass="10971">MNNVRNALREAEHIKRSLQREREAYDRLAASRAYLDAERDAETATLREQIKAMQRQKKQDALPHLYAFAEGFASRERNSDYRIGLRMEWKLF</sequence>
<comment type="caution">
    <text evidence="2">The sequence shown here is derived from an EMBL/GenBank/DDBJ whole genome shotgun (WGS) entry which is preliminary data.</text>
</comment>
<gene>
    <name evidence="2" type="ORF">HMPREF7215_2588</name>
</gene>
<proteinExistence type="predicted"/>
<keyword evidence="1" id="KW-0175">Coiled coil</keyword>
<keyword evidence="3" id="KW-1185">Reference proteome</keyword>
<protein>
    <recommendedName>
        <fullName evidence="4">Flagellar FliJ protein</fullName>
    </recommendedName>
</protein>
<reference evidence="2 3" key="1">
    <citation type="submission" date="2009-12" db="EMBL/GenBank/DDBJ databases">
        <authorList>
            <person name="Shrivastava S."/>
            <person name="Madupu R."/>
            <person name="Durkin A.S."/>
            <person name="Torralba M."/>
            <person name="Methe B."/>
            <person name="Sutton G.G."/>
            <person name="Strausberg R.L."/>
            <person name="Nelson K.E."/>
        </authorList>
    </citation>
    <scope>NUCLEOTIDE SEQUENCE [LARGE SCALE GENOMIC DNA]</scope>
    <source>
        <strain evidence="2 3">W5455</strain>
    </source>
</reference>
<feature type="coiled-coil region" evidence="1">
    <location>
        <begin position="1"/>
        <end position="28"/>
    </location>
</feature>
<evidence type="ECO:0000313" key="2">
    <source>
        <dbReference type="EMBL" id="EFB89774.1"/>
    </source>
</evidence>
<accession>A0ABM9ZSB9</accession>